<evidence type="ECO:0000313" key="1">
    <source>
        <dbReference type="EMBL" id="MFF5900954.1"/>
    </source>
</evidence>
<dbReference type="RefSeq" id="WP_387909304.1">
    <property type="nucleotide sequence ID" value="NZ_JBIBEG010000023.1"/>
</dbReference>
<proteinExistence type="predicted"/>
<evidence type="ECO:0000313" key="2">
    <source>
        <dbReference type="Proteomes" id="UP001602322"/>
    </source>
</evidence>
<organism evidence="1 2">
    <name type="scientific">Streptomyces argenteolus</name>
    <dbReference type="NCBI Taxonomy" id="67274"/>
    <lineage>
        <taxon>Bacteria</taxon>
        <taxon>Bacillati</taxon>
        <taxon>Actinomycetota</taxon>
        <taxon>Actinomycetes</taxon>
        <taxon>Kitasatosporales</taxon>
        <taxon>Streptomycetaceae</taxon>
        <taxon>Streptomyces</taxon>
    </lineage>
</organism>
<gene>
    <name evidence="1" type="ORF">ACFY8O_34275</name>
</gene>
<keyword evidence="2" id="KW-1185">Reference proteome</keyword>
<name>A0ABW6XGR6_9ACTN</name>
<dbReference type="Proteomes" id="UP001602322">
    <property type="component" value="Unassembled WGS sequence"/>
</dbReference>
<sequence>MDWIVPLLTEWTAEVRTGFGVGGHPALWVTERCGRISLRRHAEPRVRRNMANDTFQDLQDRRLTADGWKRRRRASECAPGVMASRLTHIW</sequence>
<dbReference type="EMBL" id="JBIBEG010000023">
    <property type="protein sequence ID" value="MFF5900954.1"/>
    <property type="molecule type" value="Genomic_DNA"/>
</dbReference>
<reference evidence="1 2" key="1">
    <citation type="submission" date="2024-10" db="EMBL/GenBank/DDBJ databases">
        <title>The Natural Products Discovery Center: Release of the First 8490 Sequenced Strains for Exploring Actinobacteria Biosynthetic Diversity.</title>
        <authorList>
            <person name="Kalkreuter E."/>
            <person name="Kautsar S.A."/>
            <person name="Yang D."/>
            <person name="Bader C.D."/>
            <person name="Teijaro C.N."/>
            <person name="Fluegel L."/>
            <person name="Davis C.M."/>
            <person name="Simpson J.R."/>
            <person name="Lauterbach L."/>
            <person name="Steele A.D."/>
            <person name="Gui C."/>
            <person name="Meng S."/>
            <person name="Li G."/>
            <person name="Viehrig K."/>
            <person name="Ye F."/>
            <person name="Su P."/>
            <person name="Kiefer A.F."/>
            <person name="Nichols A."/>
            <person name="Cepeda A.J."/>
            <person name="Yan W."/>
            <person name="Fan B."/>
            <person name="Jiang Y."/>
            <person name="Adhikari A."/>
            <person name="Zheng C.-J."/>
            <person name="Schuster L."/>
            <person name="Cowan T.M."/>
            <person name="Smanski M.J."/>
            <person name="Chevrette M.G."/>
            <person name="De Carvalho L.P.S."/>
            <person name="Shen B."/>
        </authorList>
    </citation>
    <scope>NUCLEOTIDE SEQUENCE [LARGE SCALE GENOMIC DNA]</scope>
    <source>
        <strain evidence="1 2">NPDC012540</strain>
    </source>
</reference>
<accession>A0ABW6XGR6</accession>
<protein>
    <submittedName>
        <fullName evidence="1">Uncharacterized protein</fullName>
    </submittedName>
</protein>
<comment type="caution">
    <text evidence="1">The sequence shown here is derived from an EMBL/GenBank/DDBJ whole genome shotgun (WGS) entry which is preliminary data.</text>
</comment>